<dbReference type="EMBL" id="JACGWO010000004">
    <property type="protein sequence ID" value="KAK4428669.1"/>
    <property type="molecule type" value="Genomic_DNA"/>
</dbReference>
<evidence type="ECO:0000313" key="2">
    <source>
        <dbReference type="EMBL" id="KAK4428669.1"/>
    </source>
</evidence>
<sequence>MGGRCPGYPNAGGPPVAQSPKATQAKTDHNTKHQGHTQKPHRLVPSTQDLNTRPLRPYRPQRAPFKAQWGRGVVKAISDGMDFFGEGERTKETREEEGEKVRDSKRTSQQIRVRATKKGLHKSGRVLGG</sequence>
<feature type="compositionally biased region" description="Basic residues" evidence="1">
    <location>
        <begin position="114"/>
        <end position="129"/>
    </location>
</feature>
<dbReference type="Proteomes" id="UP001293254">
    <property type="component" value="Unassembled WGS sequence"/>
</dbReference>
<accession>A0AAE1YEJ7</accession>
<gene>
    <name evidence="2" type="ORF">Salat_1166700</name>
</gene>
<evidence type="ECO:0000256" key="1">
    <source>
        <dbReference type="SAM" id="MobiDB-lite"/>
    </source>
</evidence>
<dbReference type="AlphaFoldDB" id="A0AAE1YEJ7"/>
<feature type="compositionally biased region" description="Basic and acidic residues" evidence="1">
    <location>
        <begin position="86"/>
        <end position="106"/>
    </location>
</feature>
<organism evidence="2 3">
    <name type="scientific">Sesamum alatum</name>
    <dbReference type="NCBI Taxonomy" id="300844"/>
    <lineage>
        <taxon>Eukaryota</taxon>
        <taxon>Viridiplantae</taxon>
        <taxon>Streptophyta</taxon>
        <taxon>Embryophyta</taxon>
        <taxon>Tracheophyta</taxon>
        <taxon>Spermatophyta</taxon>
        <taxon>Magnoliopsida</taxon>
        <taxon>eudicotyledons</taxon>
        <taxon>Gunneridae</taxon>
        <taxon>Pentapetalae</taxon>
        <taxon>asterids</taxon>
        <taxon>lamiids</taxon>
        <taxon>Lamiales</taxon>
        <taxon>Pedaliaceae</taxon>
        <taxon>Sesamum</taxon>
    </lineage>
</organism>
<feature type="region of interest" description="Disordered" evidence="1">
    <location>
        <begin position="1"/>
        <end position="66"/>
    </location>
</feature>
<feature type="region of interest" description="Disordered" evidence="1">
    <location>
        <begin position="84"/>
        <end position="129"/>
    </location>
</feature>
<protein>
    <submittedName>
        <fullName evidence="2">Uncharacterized protein</fullName>
    </submittedName>
</protein>
<proteinExistence type="predicted"/>
<comment type="caution">
    <text evidence="2">The sequence shown here is derived from an EMBL/GenBank/DDBJ whole genome shotgun (WGS) entry which is preliminary data.</text>
</comment>
<reference evidence="2" key="2">
    <citation type="journal article" date="2024" name="Plant">
        <title>Genomic evolution and insights into agronomic trait innovations of Sesamum species.</title>
        <authorList>
            <person name="Miao H."/>
            <person name="Wang L."/>
            <person name="Qu L."/>
            <person name="Liu H."/>
            <person name="Sun Y."/>
            <person name="Le M."/>
            <person name="Wang Q."/>
            <person name="Wei S."/>
            <person name="Zheng Y."/>
            <person name="Lin W."/>
            <person name="Duan Y."/>
            <person name="Cao H."/>
            <person name="Xiong S."/>
            <person name="Wang X."/>
            <person name="Wei L."/>
            <person name="Li C."/>
            <person name="Ma Q."/>
            <person name="Ju M."/>
            <person name="Zhao R."/>
            <person name="Li G."/>
            <person name="Mu C."/>
            <person name="Tian Q."/>
            <person name="Mei H."/>
            <person name="Zhang T."/>
            <person name="Gao T."/>
            <person name="Zhang H."/>
        </authorList>
    </citation>
    <scope>NUCLEOTIDE SEQUENCE</scope>
    <source>
        <strain evidence="2">3651</strain>
    </source>
</reference>
<reference evidence="2" key="1">
    <citation type="submission" date="2020-06" db="EMBL/GenBank/DDBJ databases">
        <authorList>
            <person name="Li T."/>
            <person name="Hu X."/>
            <person name="Zhang T."/>
            <person name="Song X."/>
            <person name="Zhang H."/>
            <person name="Dai N."/>
            <person name="Sheng W."/>
            <person name="Hou X."/>
            <person name="Wei L."/>
        </authorList>
    </citation>
    <scope>NUCLEOTIDE SEQUENCE</scope>
    <source>
        <strain evidence="2">3651</strain>
        <tissue evidence="2">Leaf</tissue>
    </source>
</reference>
<feature type="compositionally biased region" description="Basic residues" evidence="1">
    <location>
        <begin position="32"/>
        <end position="42"/>
    </location>
</feature>
<evidence type="ECO:0000313" key="3">
    <source>
        <dbReference type="Proteomes" id="UP001293254"/>
    </source>
</evidence>
<name>A0AAE1YEJ7_9LAMI</name>
<keyword evidence="3" id="KW-1185">Reference proteome</keyword>